<evidence type="ECO:0000256" key="1">
    <source>
        <dbReference type="SAM" id="MobiDB-lite"/>
    </source>
</evidence>
<feature type="compositionally biased region" description="Pro residues" evidence="1">
    <location>
        <begin position="129"/>
        <end position="142"/>
    </location>
</feature>
<gene>
    <name evidence="2" type="ORF">C0Q70_14763</name>
</gene>
<name>A0A2T7NT14_POMCA</name>
<accession>A0A2T7NT14</accession>
<keyword evidence="3" id="KW-1185">Reference proteome</keyword>
<organism evidence="2 3">
    <name type="scientific">Pomacea canaliculata</name>
    <name type="common">Golden apple snail</name>
    <dbReference type="NCBI Taxonomy" id="400727"/>
    <lineage>
        <taxon>Eukaryota</taxon>
        <taxon>Metazoa</taxon>
        <taxon>Spiralia</taxon>
        <taxon>Lophotrochozoa</taxon>
        <taxon>Mollusca</taxon>
        <taxon>Gastropoda</taxon>
        <taxon>Caenogastropoda</taxon>
        <taxon>Architaenioglossa</taxon>
        <taxon>Ampullarioidea</taxon>
        <taxon>Ampullariidae</taxon>
        <taxon>Pomacea</taxon>
    </lineage>
</organism>
<proteinExistence type="predicted"/>
<sequence length="180" mass="20559">MERTKTDSFPRLLRVLNPDEDMPEIHSQRTIVATPSSIFVYVSTRGGHSKTYPEEKRNLPHCLFRGYRRYLRVAMTTNCCTRAPRRLTGPCKLNVTHDTAVKIHKVTTSLRHWLASVRELFTTRNFETKPPPSPSPHPPPHPTLKKEAVAWAANIHHTRYSYLVSETADHHGASGRAVRC</sequence>
<evidence type="ECO:0000313" key="2">
    <source>
        <dbReference type="EMBL" id="PVD24292.1"/>
    </source>
</evidence>
<dbReference type="EMBL" id="PZQS01000009">
    <property type="protein sequence ID" value="PVD24292.1"/>
    <property type="molecule type" value="Genomic_DNA"/>
</dbReference>
<evidence type="ECO:0000313" key="3">
    <source>
        <dbReference type="Proteomes" id="UP000245119"/>
    </source>
</evidence>
<dbReference type="Proteomes" id="UP000245119">
    <property type="component" value="Linkage Group LG9"/>
</dbReference>
<protein>
    <submittedName>
        <fullName evidence="2">Uncharacterized protein</fullName>
    </submittedName>
</protein>
<feature type="region of interest" description="Disordered" evidence="1">
    <location>
        <begin position="125"/>
        <end position="144"/>
    </location>
</feature>
<reference evidence="2 3" key="1">
    <citation type="submission" date="2018-04" db="EMBL/GenBank/DDBJ databases">
        <title>The genome of golden apple snail Pomacea canaliculata provides insight into stress tolerance and invasive adaptation.</title>
        <authorList>
            <person name="Liu C."/>
            <person name="Liu B."/>
            <person name="Ren Y."/>
            <person name="Zhang Y."/>
            <person name="Wang H."/>
            <person name="Li S."/>
            <person name="Jiang F."/>
            <person name="Yin L."/>
            <person name="Zhang G."/>
            <person name="Qian W."/>
            <person name="Fan W."/>
        </authorList>
    </citation>
    <scope>NUCLEOTIDE SEQUENCE [LARGE SCALE GENOMIC DNA]</scope>
    <source>
        <strain evidence="2">SZHN2017</strain>
        <tissue evidence="2">Muscle</tissue>
    </source>
</reference>
<dbReference type="AlphaFoldDB" id="A0A2T7NT14"/>
<comment type="caution">
    <text evidence="2">The sequence shown here is derived from an EMBL/GenBank/DDBJ whole genome shotgun (WGS) entry which is preliminary data.</text>
</comment>